<dbReference type="EMBL" id="CAWUHD010000044">
    <property type="protein sequence ID" value="CAK7222259.1"/>
    <property type="molecule type" value="Genomic_DNA"/>
</dbReference>
<dbReference type="Proteomes" id="UP001642482">
    <property type="component" value="Unassembled WGS sequence"/>
</dbReference>
<protein>
    <submittedName>
        <fullName evidence="2">Uncharacterized protein</fullName>
    </submittedName>
</protein>
<name>A0ABP0BRN5_9PEZI</name>
<evidence type="ECO:0000313" key="2">
    <source>
        <dbReference type="EMBL" id="CAK7222259.1"/>
    </source>
</evidence>
<comment type="caution">
    <text evidence="2">The sequence shown here is derived from an EMBL/GenBank/DDBJ whole genome shotgun (WGS) entry which is preliminary data.</text>
</comment>
<accession>A0ABP0BRN5</accession>
<keyword evidence="3" id="KW-1185">Reference proteome</keyword>
<sequence>MAIAPTSRLRTVAIITAVAAAGIGLTVRHQANALRANELAQQRARSSSTTPATPGSNNLYVSVDRSGGGI</sequence>
<gene>
    <name evidence="2" type="ORF">SEUCBS140593_004838</name>
</gene>
<proteinExistence type="predicted"/>
<reference evidence="2 3" key="1">
    <citation type="submission" date="2024-01" db="EMBL/GenBank/DDBJ databases">
        <authorList>
            <person name="Allen C."/>
            <person name="Tagirdzhanova G."/>
        </authorList>
    </citation>
    <scope>NUCLEOTIDE SEQUENCE [LARGE SCALE GENOMIC DNA]</scope>
</reference>
<evidence type="ECO:0000313" key="3">
    <source>
        <dbReference type="Proteomes" id="UP001642482"/>
    </source>
</evidence>
<organism evidence="2 3">
    <name type="scientific">Sporothrix eucalyptigena</name>
    <dbReference type="NCBI Taxonomy" id="1812306"/>
    <lineage>
        <taxon>Eukaryota</taxon>
        <taxon>Fungi</taxon>
        <taxon>Dikarya</taxon>
        <taxon>Ascomycota</taxon>
        <taxon>Pezizomycotina</taxon>
        <taxon>Sordariomycetes</taxon>
        <taxon>Sordariomycetidae</taxon>
        <taxon>Ophiostomatales</taxon>
        <taxon>Ophiostomataceae</taxon>
        <taxon>Sporothrix</taxon>
    </lineage>
</organism>
<feature type="region of interest" description="Disordered" evidence="1">
    <location>
        <begin position="38"/>
        <end position="70"/>
    </location>
</feature>
<evidence type="ECO:0000256" key="1">
    <source>
        <dbReference type="SAM" id="MobiDB-lite"/>
    </source>
</evidence>
<feature type="compositionally biased region" description="Polar residues" evidence="1">
    <location>
        <begin position="39"/>
        <end position="60"/>
    </location>
</feature>